<dbReference type="AlphaFoldDB" id="A0A4P7L246"/>
<dbReference type="PANTHER" id="PTHR43531:SF14">
    <property type="entry name" value="METHYL-ACCEPTING CHEMOTAXIS PROTEIN I-RELATED"/>
    <property type="match status" value="1"/>
</dbReference>
<dbReference type="PROSITE" id="PS50111">
    <property type="entry name" value="CHEMOTAXIS_TRANSDUC_2"/>
    <property type="match status" value="1"/>
</dbReference>
<evidence type="ECO:0000313" key="16">
    <source>
        <dbReference type="EMBL" id="WGM02709.1"/>
    </source>
</evidence>
<evidence type="ECO:0000256" key="3">
    <source>
        <dbReference type="ARBA" id="ARBA00022481"/>
    </source>
</evidence>
<evidence type="ECO:0000313" key="15">
    <source>
        <dbReference type="EMBL" id="QBY42902.1"/>
    </source>
</evidence>
<dbReference type="CDD" id="cd06225">
    <property type="entry name" value="HAMP"/>
    <property type="match status" value="1"/>
</dbReference>
<evidence type="ECO:0000256" key="6">
    <source>
        <dbReference type="ARBA" id="ARBA00022692"/>
    </source>
</evidence>
<dbReference type="Gene3D" id="1.10.287.950">
    <property type="entry name" value="Methyl-accepting chemotaxis protein"/>
    <property type="match status" value="1"/>
</dbReference>
<dbReference type="RefSeq" id="WP_026823464.1">
    <property type="nucleotide sequence ID" value="NZ_CP038613.1"/>
</dbReference>
<dbReference type="EMBL" id="CP038613">
    <property type="protein sequence ID" value="QBY42902.1"/>
    <property type="molecule type" value="Genomic_DNA"/>
</dbReference>
<keyword evidence="19" id="KW-1185">Reference proteome</keyword>
<dbReference type="SUPFAM" id="SSF58104">
    <property type="entry name" value="Methyl-accepting chemotaxis protein (MCP) signaling domain"/>
    <property type="match status" value="1"/>
</dbReference>
<evidence type="ECO:0000256" key="4">
    <source>
        <dbReference type="ARBA" id="ARBA00022500"/>
    </source>
</evidence>
<dbReference type="Proteomes" id="UP001177592">
    <property type="component" value="Chromosome"/>
</dbReference>
<dbReference type="FunFam" id="1.10.287.950:FF:000001">
    <property type="entry name" value="Methyl-accepting chemotaxis sensory transducer"/>
    <property type="match status" value="1"/>
</dbReference>
<accession>A0A4P7L246</accession>
<dbReference type="InterPro" id="IPR051310">
    <property type="entry name" value="MCP_chemotaxis"/>
</dbReference>
<dbReference type="GO" id="GO:0007165">
    <property type="term" value="P:signal transduction"/>
    <property type="evidence" value="ECO:0007669"/>
    <property type="project" value="UniProtKB-KW"/>
</dbReference>
<evidence type="ECO:0000313" key="18">
    <source>
        <dbReference type="Proteomes" id="UP000295134"/>
    </source>
</evidence>
<organism evidence="15 18">
    <name type="scientific">Arsenophonus nasoniae</name>
    <name type="common">son-killer infecting Nasonia vitripennis</name>
    <dbReference type="NCBI Taxonomy" id="638"/>
    <lineage>
        <taxon>Bacteria</taxon>
        <taxon>Pseudomonadati</taxon>
        <taxon>Pseudomonadota</taxon>
        <taxon>Gammaproteobacteria</taxon>
        <taxon>Enterobacterales</taxon>
        <taxon>Morganellaceae</taxon>
        <taxon>Arsenophonus</taxon>
    </lineage>
</organism>
<evidence type="ECO:0000256" key="5">
    <source>
        <dbReference type="ARBA" id="ARBA00022519"/>
    </source>
</evidence>
<feature type="domain" description="Methyl-accepting transducer" evidence="13">
    <location>
        <begin position="273"/>
        <end position="502"/>
    </location>
</feature>
<dbReference type="EMBL" id="CP123523">
    <property type="protein sequence ID" value="WGM06961.1"/>
    <property type="molecule type" value="Genomic_DNA"/>
</dbReference>
<name>A0A4P7L246_9GAMM</name>
<keyword evidence="5" id="KW-0997">Cell inner membrane</keyword>
<keyword evidence="2" id="KW-1003">Cell membrane</keyword>
<evidence type="ECO:0000313" key="19">
    <source>
        <dbReference type="Proteomes" id="UP001177592"/>
    </source>
</evidence>
<dbReference type="Proteomes" id="UP001177595">
    <property type="component" value="Chromosome"/>
</dbReference>
<dbReference type="PANTHER" id="PTHR43531">
    <property type="entry name" value="PROTEIN ICFG"/>
    <property type="match status" value="1"/>
</dbReference>
<dbReference type="EMBL" id="CP123504">
    <property type="protein sequence ID" value="WGM02709.1"/>
    <property type="molecule type" value="Genomic_DNA"/>
</dbReference>
<keyword evidence="8 12" id="KW-0472">Membrane</keyword>
<comment type="similarity">
    <text evidence="10">Belongs to the methyl-accepting chemotaxis (MCP) protein family.</text>
</comment>
<dbReference type="CDD" id="cd19407">
    <property type="entry name" value="Tar_Tsr_sensor"/>
    <property type="match status" value="1"/>
</dbReference>
<evidence type="ECO:0000259" key="13">
    <source>
        <dbReference type="PROSITE" id="PS50111"/>
    </source>
</evidence>
<dbReference type="InterPro" id="IPR035440">
    <property type="entry name" value="4HB_MCP_dom_sf"/>
</dbReference>
<dbReference type="Proteomes" id="UP000295134">
    <property type="component" value="Chromosome"/>
</dbReference>
<gene>
    <name evidence="15" type="primary">tsr_1</name>
    <name evidence="15" type="ORF">ArsFIN_14660</name>
    <name evidence="16" type="ORF">QE210_06435</name>
    <name evidence="17" type="ORF">QE258_06690</name>
</gene>
<evidence type="ECO:0000259" key="14">
    <source>
        <dbReference type="PROSITE" id="PS50885"/>
    </source>
</evidence>
<reference evidence="16" key="2">
    <citation type="submission" date="2023-04" db="EMBL/GenBank/DDBJ databases">
        <title>Genome dynamics across the evolutionary transition to endosymbiosis.</title>
        <authorList>
            <person name="Siozios S."/>
            <person name="Nadal-Jimenez P."/>
            <person name="Azagi T."/>
            <person name="Sprong H."/>
            <person name="Frost C.L."/>
            <person name="Parratt S.R."/>
            <person name="Taylor G."/>
            <person name="Brettell L."/>
            <person name="Lew K.C."/>
            <person name="Croft L."/>
            <person name="King K.C."/>
            <person name="Brockhurst M.A."/>
            <person name="Hypsa V."/>
            <person name="Novakova E."/>
            <person name="Darby A.C."/>
            <person name="Hurst G.D.D."/>
        </authorList>
    </citation>
    <scope>NUCLEOTIDE SEQUENCE</scope>
    <source>
        <strain evidence="17">ANv_CAN</strain>
        <strain evidence="16">APv</strain>
    </source>
</reference>
<dbReference type="InterPro" id="IPR004090">
    <property type="entry name" value="Chemotax_Me-accpt_rcpt"/>
</dbReference>
<evidence type="ECO:0000256" key="7">
    <source>
        <dbReference type="ARBA" id="ARBA00022989"/>
    </source>
</evidence>
<feature type="transmembrane region" description="Helical" evidence="12">
    <location>
        <begin position="191"/>
        <end position="214"/>
    </location>
</feature>
<evidence type="ECO:0000256" key="8">
    <source>
        <dbReference type="ARBA" id="ARBA00023136"/>
    </source>
</evidence>
<keyword evidence="3" id="KW-0488">Methylation</keyword>
<dbReference type="GeneID" id="96879415"/>
<keyword evidence="4" id="KW-0145">Chemotaxis</keyword>
<feature type="domain" description="HAMP" evidence="14">
    <location>
        <begin position="216"/>
        <end position="268"/>
    </location>
</feature>
<dbReference type="KEGG" id="ans:ArsFIN_14660"/>
<dbReference type="InterPro" id="IPR004089">
    <property type="entry name" value="MCPsignal_dom"/>
</dbReference>
<dbReference type="SMART" id="SM00304">
    <property type="entry name" value="HAMP"/>
    <property type="match status" value="1"/>
</dbReference>
<dbReference type="InterPro" id="IPR003122">
    <property type="entry name" value="Tar_rcpt_lig-bd"/>
</dbReference>
<proteinExistence type="inferred from homology"/>
<keyword evidence="7 12" id="KW-1133">Transmembrane helix</keyword>
<dbReference type="CDD" id="cd11386">
    <property type="entry name" value="MCP_signal"/>
    <property type="match status" value="1"/>
</dbReference>
<dbReference type="GO" id="GO:0006935">
    <property type="term" value="P:chemotaxis"/>
    <property type="evidence" value="ECO:0007669"/>
    <property type="project" value="UniProtKB-KW"/>
</dbReference>
<dbReference type="Pfam" id="PF02203">
    <property type="entry name" value="TarH"/>
    <property type="match status" value="1"/>
</dbReference>
<evidence type="ECO:0000313" key="17">
    <source>
        <dbReference type="EMBL" id="WGM06961.1"/>
    </source>
</evidence>
<evidence type="ECO:0000256" key="1">
    <source>
        <dbReference type="ARBA" id="ARBA00004429"/>
    </source>
</evidence>
<dbReference type="GO" id="GO:0004888">
    <property type="term" value="F:transmembrane signaling receptor activity"/>
    <property type="evidence" value="ECO:0007669"/>
    <property type="project" value="InterPro"/>
</dbReference>
<dbReference type="SMART" id="SM00319">
    <property type="entry name" value="TarH"/>
    <property type="match status" value="1"/>
</dbReference>
<evidence type="ECO:0000256" key="9">
    <source>
        <dbReference type="ARBA" id="ARBA00023224"/>
    </source>
</evidence>
<dbReference type="Gene3D" id="1.20.120.30">
    <property type="entry name" value="Aspartate receptor, ligand-binding domain"/>
    <property type="match status" value="1"/>
</dbReference>
<evidence type="ECO:0000256" key="2">
    <source>
        <dbReference type="ARBA" id="ARBA00022475"/>
    </source>
</evidence>
<protein>
    <submittedName>
        <fullName evidence="15 16">Methyl-accepting chemotaxis protein</fullName>
    </submittedName>
</protein>
<evidence type="ECO:0000256" key="12">
    <source>
        <dbReference type="SAM" id="Phobius"/>
    </source>
</evidence>
<dbReference type="SMART" id="SM00283">
    <property type="entry name" value="MA"/>
    <property type="match status" value="1"/>
</dbReference>
<evidence type="ECO:0000256" key="11">
    <source>
        <dbReference type="PROSITE-ProRule" id="PRU00284"/>
    </source>
</evidence>
<comment type="subcellular location">
    <subcellularLocation>
        <location evidence="1">Cell inner membrane</location>
        <topology evidence="1">Multi-pass membrane protein</topology>
    </subcellularLocation>
</comment>
<dbReference type="Pfam" id="PF00672">
    <property type="entry name" value="HAMP"/>
    <property type="match status" value="1"/>
</dbReference>
<evidence type="ECO:0000256" key="10">
    <source>
        <dbReference type="ARBA" id="ARBA00029447"/>
    </source>
</evidence>
<dbReference type="GO" id="GO:0005886">
    <property type="term" value="C:plasma membrane"/>
    <property type="evidence" value="ECO:0007669"/>
    <property type="project" value="UniProtKB-SubCell"/>
</dbReference>
<dbReference type="PRINTS" id="PR00260">
    <property type="entry name" value="CHEMTRNSDUCR"/>
</dbReference>
<keyword evidence="9 11" id="KW-0807">Transducer</keyword>
<reference evidence="15 18" key="1">
    <citation type="submission" date="2019-03" db="EMBL/GenBank/DDBJ databases">
        <title>Long-read sequencing reveals hyperdense prophage content in a complex bacterial symbiont genome.</title>
        <authorList>
            <person name="Frost C.L."/>
            <person name="Siozios S."/>
            <person name="Nadal-Jimenez P."/>
            <person name="Brockhurst M.A."/>
            <person name="King K.C."/>
            <person name="Darby A.C."/>
            <person name="Hurst G.D.D."/>
        </authorList>
    </citation>
    <scope>NUCLEOTIDE SEQUENCE [LARGE SCALE GENOMIC DNA]</scope>
    <source>
        <strain evidence="15 18">FIN</strain>
    </source>
</reference>
<dbReference type="InterPro" id="IPR003660">
    <property type="entry name" value="HAMP_dom"/>
</dbReference>
<dbReference type="Pfam" id="PF00015">
    <property type="entry name" value="MCPsignal"/>
    <property type="match status" value="1"/>
</dbReference>
<dbReference type="PROSITE" id="PS50885">
    <property type="entry name" value="HAMP"/>
    <property type="match status" value="1"/>
</dbReference>
<sequence length="558" mass="61474">MLNRMKIITGLIITLLLFGILQLASGAFFFFDLKDQKEEIALLAQMRNQRILLNEGWVHLLKARIQLNRAGVSYLLTKKKVPIDEPVGQIIEAARLNLVKAREYFDKYQRTAKLSLHDPKILADLSKNYTRYMESLHSLIFLLENDQIKDFSDQPTSIYQQEFSQALDHYLNESLVVYDEIIGHSEVSYRYSVYTLFVVLSALILLLILCWFGIHRLLINPLNSLLMNIKAFSAGDLSSHIAINGNNEMGRLAAGLKHMQYELIQIVKSVSGSADKIYARTSEIATGNSDLSTRSEQQVAALEETAASMEELTITVKQNAEHATQANKLADSASEIAWEGGQVVANVVDTMKSISESAQKIADITSVIDGIAFQTNILALNAAVEAARAGEHGRGFAVVAEEVRNLAQRSANAAKEIKGLIENSVSRTLSGAKLAEEAGETMGKIVESVVSVTEIMGEIASASDEQSKGINQVSIAINEMDHVLQHNASLVEQSGAATAELEIQTKILTDLVSVFKLPQEDADEPYHQSIENLAKGVTEAEAIDDKKKVTHDDNWTAF</sequence>
<dbReference type="SUPFAM" id="SSF47170">
    <property type="entry name" value="Aspartate receptor, ligand-binding domain"/>
    <property type="match status" value="1"/>
</dbReference>
<keyword evidence="6 12" id="KW-0812">Transmembrane</keyword>